<feature type="domain" description="Capsule synthesis protein CapA" evidence="2">
    <location>
        <begin position="14"/>
        <end position="98"/>
    </location>
</feature>
<accession>A0A841CWP8</accession>
<dbReference type="EMBL" id="JACHJN010000022">
    <property type="protein sequence ID" value="MBB5960734.1"/>
    <property type="molecule type" value="Genomic_DNA"/>
</dbReference>
<sequence length="217" mass="23030">MTALATDFRREEPLSERTLDTLRHAVRTAGADADVVVVSLHSHARRKDPRTPPEFLVRTCRDVVDSGAHVVVVHGPHVMRPIEFYRGGLICYGLGSLVLRPDDAAQPAEAYTTRGLRPGDGQGLTEHRLRELAASGEDCTALVVEVTVEDGTARRVELHPALLDTDPRSPSVGLPAPVAPAGMAAAKSTLGMLGAELTDLPRGILAALGRISASSRG</sequence>
<protein>
    <submittedName>
        <fullName evidence="3">Poly-gamma-glutamate capsule biosynthesis protein CapA/YwtB (Metallophosphatase superfamily)</fullName>
    </submittedName>
</protein>
<dbReference type="InterPro" id="IPR029052">
    <property type="entry name" value="Metallo-depent_PP-like"/>
</dbReference>
<dbReference type="Pfam" id="PF09587">
    <property type="entry name" value="PGA_cap"/>
    <property type="match status" value="1"/>
</dbReference>
<dbReference type="Proteomes" id="UP000547510">
    <property type="component" value="Unassembled WGS sequence"/>
</dbReference>
<dbReference type="SUPFAM" id="SSF56300">
    <property type="entry name" value="Metallo-dependent phosphatases"/>
    <property type="match status" value="1"/>
</dbReference>
<comment type="caution">
    <text evidence="3">The sequence shown here is derived from an EMBL/GenBank/DDBJ whole genome shotgun (WGS) entry which is preliminary data.</text>
</comment>
<evidence type="ECO:0000259" key="2">
    <source>
        <dbReference type="Pfam" id="PF09587"/>
    </source>
</evidence>
<evidence type="ECO:0000313" key="3">
    <source>
        <dbReference type="EMBL" id="MBB5960734.1"/>
    </source>
</evidence>
<keyword evidence="4" id="KW-1185">Reference proteome</keyword>
<dbReference type="PANTHER" id="PTHR33393:SF11">
    <property type="entry name" value="POLYGLUTAMINE SYNTHESIS ACCESSORY PROTEIN RV0574C-RELATED"/>
    <property type="match status" value="1"/>
</dbReference>
<proteinExistence type="inferred from homology"/>
<organism evidence="3 4">
    <name type="scientific">Saccharothrix tamanrassetensis</name>
    <dbReference type="NCBI Taxonomy" id="1051531"/>
    <lineage>
        <taxon>Bacteria</taxon>
        <taxon>Bacillati</taxon>
        <taxon>Actinomycetota</taxon>
        <taxon>Actinomycetes</taxon>
        <taxon>Pseudonocardiales</taxon>
        <taxon>Pseudonocardiaceae</taxon>
        <taxon>Saccharothrix</taxon>
    </lineage>
</organism>
<comment type="similarity">
    <text evidence="1">Belongs to the CapA family.</text>
</comment>
<dbReference type="InterPro" id="IPR052169">
    <property type="entry name" value="CW_Biosynth-Accessory"/>
</dbReference>
<reference evidence="3 4" key="1">
    <citation type="submission" date="2020-08" db="EMBL/GenBank/DDBJ databases">
        <title>Genomic Encyclopedia of Type Strains, Phase III (KMG-III): the genomes of soil and plant-associated and newly described type strains.</title>
        <authorList>
            <person name="Whitman W."/>
        </authorList>
    </citation>
    <scope>NUCLEOTIDE SEQUENCE [LARGE SCALE GENOMIC DNA]</scope>
    <source>
        <strain evidence="3 4">CECT 8640</strain>
    </source>
</reference>
<evidence type="ECO:0000256" key="1">
    <source>
        <dbReference type="ARBA" id="ARBA00005662"/>
    </source>
</evidence>
<dbReference type="RefSeq" id="WP_184699193.1">
    <property type="nucleotide sequence ID" value="NZ_JACHJN010000022.1"/>
</dbReference>
<dbReference type="InterPro" id="IPR019079">
    <property type="entry name" value="Capsule_synth_CapA"/>
</dbReference>
<dbReference type="PANTHER" id="PTHR33393">
    <property type="entry name" value="POLYGLUTAMINE SYNTHESIS ACCESSORY PROTEIN RV0574C-RELATED"/>
    <property type="match status" value="1"/>
</dbReference>
<name>A0A841CWP8_9PSEU</name>
<dbReference type="AlphaFoldDB" id="A0A841CWP8"/>
<gene>
    <name evidence="3" type="ORF">FHS29_007362</name>
</gene>
<evidence type="ECO:0000313" key="4">
    <source>
        <dbReference type="Proteomes" id="UP000547510"/>
    </source>
</evidence>